<gene>
    <name evidence="1" type="ORF">C5Q96_01865</name>
</gene>
<accession>A0A2S0L301</accession>
<name>A0A2S0L301_9FIRM</name>
<evidence type="ECO:0000313" key="2">
    <source>
        <dbReference type="Proteomes" id="UP000237883"/>
    </source>
</evidence>
<proteinExistence type="predicted"/>
<keyword evidence="2" id="KW-1185">Reference proteome</keyword>
<dbReference type="EMBL" id="CP027228">
    <property type="protein sequence ID" value="AVM47668.1"/>
    <property type="molecule type" value="Genomic_DNA"/>
</dbReference>
<sequence length="328" mass="37368">MKINLGDIFDRELKKQLVQISVISFIFLVIILIKPQMSGKYIVNDKGNVVGIMQRGTEKFAEYNLIANVQRDNKSISQDVSLRKNVDENNGKENHNSSHDIEAEMSASLGIAVSRLEESRSKKIILPSKLDDGSIVTWSKSGKSNRGWMMVVVMYVLIGIAVIFDKHDKLRKADIDMRKQILKALPRFTNQLLLMMNSGVILSDAFHKICYGYSMMQIEHQGELERNIIAMTESAELTNRSIPILFSELAKKYSVKELMRISTVLRENEKRGSNIQEKLERESAFLWDIRKVIAREQGKLIDTKMTYPLGLLLVLLIIITMAPAMMSM</sequence>
<dbReference type="PANTHER" id="PTHR35007">
    <property type="entry name" value="INTEGRAL MEMBRANE PROTEIN-RELATED"/>
    <property type="match status" value="1"/>
</dbReference>
<dbReference type="KEGG" id="mdv:C5Q96_01865"/>
<dbReference type="AlphaFoldDB" id="A0A2S0L301"/>
<dbReference type="OrthoDB" id="1767070at2"/>
<dbReference type="GeneID" id="78390999"/>
<dbReference type="RefSeq" id="WP_106056667.1">
    <property type="nucleotide sequence ID" value="NZ_CAURSC010000002.1"/>
</dbReference>
<protein>
    <submittedName>
        <fullName evidence="1">Uncharacterized protein</fullName>
    </submittedName>
</protein>
<dbReference type="Proteomes" id="UP000237883">
    <property type="component" value="Chromosome"/>
</dbReference>
<dbReference type="PANTHER" id="PTHR35007:SF2">
    <property type="entry name" value="PILUS ASSEMBLE PROTEIN"/>
    <property type="match status" value="1"/>
</dbReference>
<evidence type="ECO:0000313" key="1">
    <source>
        <dbReference type="EMBL" id="AVM47668.1"/>
    </source>
</evidence>
<reference evidence="2" key="1">
    <citation type="submission" date="2018-02" db="EMBL/GenBank/DDBJ databases">
        <authorList>
            <person name="Holder M.E."/>
            <person name="Ajami N.J."/>
            <person name="Petrosino J.F."/>
        </authorList>
    </citation>
    <scope>NUCLEOTIDE SEQUENCE [LARGE SCALE GENOMIC DNA]</scope>
    <source>
        <strain evidence="2">CCUG 47132</strain>
    </source>
</reference>
<organism evidence="1 2">
    <name type="scientific">Mogibacterium diversum</name>
    <dbReference type="NCBI Taxonomy" id="114527"/>
    <lineage>
        <taxon>Bacteria</taxon>
        <taxon>Bacillati</taxon>
        <taxon>Bacillota</taxon>
        <taxon>Clostridia</taxon>
        <taxon>Peptostreptococcales</taxon>
        <taxon>Anaerovoracaceae</taxon>
        <taxon>Mogibacterium</taxon>
    </lineage>
</organism>